<protein>
    <recommendedName>
        <fullName evidence="3">Peptide maturation system acyl carrier-related protein</fullName>
    </recommendedName>
</protein>
<comment type="caution">
    <text evidence="1">The sequence shown here is derived from an EMBL/GenBank/DDBJ whole genome shotgun (WGS) entry which is preliminary data.</text>
</comment>
<evidence type="ECO:0000313" key="2">
    <source>
        <dbReference type="Proteomes" id="UP000016860"/>
    </source>
</evidence>
<dbReference type="Proteomes" id="UP000016860">
    <property type="component" value="Unassembled WGS sequence"/>
</dbReference>
<dbReference type="RefSeq" id="WP_020815714.1">
    <property type="nucleotide sequence ID" value="NZ_ATAY01000034.1"/>
</dbReference>
<dbReference type="EMBL" id="ATAY01000034">
    <property type="protein sequence ID" value="EPR11736.1"/>
    <property type="molecule type" value="Genomic_DNA"/>
</dbReference>
<gene>
    <name evidence="1" type="ORF">L323_10995</name>
</gene>
<accession>U4R176</accession>
<dbReference type="InterPro" id="IPR023972">
    <property type="entry name" value="CHP04069_acyl_carrier-rel"/>
</dbReference>
<dbReference type="STRING" id="1330534.L323_10995"/>
<dbReference type="Gene3D" id="1.10.1200.10">
    <property type="entry name" value="ACP-like"/>
    <property type="match status" value="1"/>
</dbReference>
<sequence>MNIEVINEKLLKIFESRFDMDLSESWEEVQDEHFLGSKMRMAPRDLLYLHSDIEKEFNIKISQEHIISGKFNSLNNIINIISYGLKEKESEVEGKKVS</sequence>
<reference evidence="1 2" key="1">
    <citation type="journal article" date="2013" name="Genome Announc.">
        <title>Draft Genome Sequence of the Cellulolytic Bacterium Clostridium papyrosolvens C7 (ATCC 700395).</title>
        <authorList>
            <person name="Zepeda V."/>
            <person name="Dassa B."/>
            <person name="Borovok I."/>
            <person name="Lamed R."/>
            <person name="Bayer E.A."/>
            <person name="Cate J.H."/>
        </authorList>
    </citation>
    <scope>NUCLEOTIDE SEQUENCE [LARGE SCALE GENOMIC DNA]</scope>
    <source>
        <strain evidence="1 2">C7</strain>
    </source>
</reference>
<name>U4R176_9FIRM</name>
<organism evidence="1 2">
    <name type="scientific">Ruminiclostridium papyrosolvens C7</name>
    <dbReference type="NCBI Taxonomy" id="1330534"/>
    <lineage>
        <taxon>Bacteria</taxon>
        <taxon>Bacillati</taxon>
        <taxon>Bacillota</taxon>
        <taxon>Clostridia</taxon>
        <taxon>Eubacteriales</taxon>
        <taxon>Oscillospiraceae</taxon>
        <taxon>Ruminiclostridium</taxon>
    </lineage>
</organism>
<dbReference type="OrthoDB" id="1739662at2"/>
<dbReference type="AlphaFoldDB" id="U4R176"/>
<dbReference type="InterPro" id="IPR036736">
    <property type="entry name" value="ACP-like_sf"/>
</dbReference>
<dbReference type="PATRIC" id="fig|1330534.3.peg.2196"/>
<evidence type="ECO:0008006" key="3">
    <source>
        <dbReference type="Google" id="ProtNLM"/>
    </source>
</evidence>
<evidence type="ECO:0000313" key="1">
    <source>
        <dbReference type="EMBL" id="EPR11736.1"/>
    </source>
</evidence>
<proteinExistence type="predicted"/>
<dbReference type="NCBIfam" id="TIGR04069">
    <property type="entry name" value="ocin_ACP_rel"/>
    <property type="match status" value="1"/>
</dbReference>